<comment type="caution">
    <text evidence="3">The sequence shown here is derived from an EMBL/GenBank/DDBJ whole genome shotgun (WGS) entry which is preliminary data.</text>
</comment>
<dbReference type="AlphaFoldDB" id="J9D1I1"/>
<reference evidence="3" key="1">
    <citation type="journal article" date="2012" name="PLoS ONE">
        <title>Gene sets for utilization of primary and secondary nutrition supplies in the distal gut of endangered iberian lynx.</title>
        <authorList>
            <person name="Alcaide M."/>
            <person name="Messina E."/>
            <person name="Richter M."/>
            <person name="Bargiela R."/>
            <person name="Peplies J."/>
            <person name="Huws S.A."/>
            <person name="Newbold C.J."/>
            <person name="Golyshin P.N."/>
            <person name="Simon M.A."/>
            <person name="Lopez G."/>
            <person name="Yakimov M.M."/>
            <person name="Ferrer M."/>
        </authorList>
    </citation>
    <scope>NUCLEOTIDE SEQUENCE</scope>
</reference>
<dbReference type="Pfam" id="PF05272">
    <property type="entry name" value="VapE-like_dom"/>
    <property type="match status" value="1"/>
</dbReference>
<protein>
    <submittedName>
        <fullName evidence="3">Helicase</fullName>
    </submittedName>
</protein>
<dbReference type="GO" id="GO:0004386">
    <property type="term" value="F:helicase activity"/>
    <property type="evidence" value="ECO:0007669"/>
    <property type="project" value="UniProtKB-KW"/>
</dbReference>
<accession>J9D1I1</accession>
<proteinExistence type="predicted"/>
<keyword evidence="3" id="KW-0347">Helicase</keyword>
<dbReference type="PANTHER" id="PTHR34985">
    <property type="entry name" value="SLR0554 PROTEIN"/>
    <property type="match status" value="1"/>
</dbReference>
<name>J9D1I1_9ZZZZ</name>
<evidence type="ECO:0000259" key="2">
    <source>
        <dbReference type="Pfam" id="PF12990"/>
    </source>
</evidence>
<organism evidence="3">
    <name type="scientific">gut metagenome</name>
    <dbReference type="NCBI Taxonomy" id="749906"/>
    <lineage>
        <taxon>unclassified sequences</taxon>
        <taxon>metagenomes</taxon>
        <taxon>organismal metagenomes</taxon>
    </lineage>
</organism>
<dbReference type="InterPro" id="IPR027417">
    <property type="entry name" value="P-loop_NTPase"/>
</dbReference>
<feature type="domain" description="Virulence-associated protein E-like" evidence="1">
    <location>
        <begin position="277"/>
        <end position="493"/>
    </location>
</feature>
<dbReference type="PANTHER" id="PTHR34985:SF1">
    <property type="entry name" value="SLR0554 PROTEIN"/>
    <property type="match status" value="1"/>
</dbReference>
<dbReference type="InterPro" id="IPR024450">
    <property type="entry name" value="DUF3874"/>
</dbReference>
<gene>
    <name evidence="3" type="ORF">EVA_05455</name>
</gene>
<evidence type="ECO:0000313" key="3">
    <source>
        <dbReference type="EMBL" id="EJX06436.1"/>
    </source>
</evidence>
<feature type="domain" description="DUF3874" evidence="2">
    <location>
        <begin position="499"/>
        <end position="568"/>
    </location>
</feature>
<dbReference type="InterPro" id="IPR007936">
    <property type="entry name" value="VapE-like_dom"/>
</dbReference>
<dbReference type="SUPFAM" id="SSF52540">
    <property type="entry name" value="P-loop containing nucleoside triphosphate hydrolases"/>
    <property type="match status" value="1"/>
</dbReference>
<evidence type="ECO:0000259" key="1">
    <source>
        <dbReference type="Pfam" id="PF05272"/>
    </source>
</evidence>
<keyword evidence="3" id="KW-0378">Hydrolase</keyword>
<dbReference type="EMBL" id="AMCI01001161">
    <property type="protein sequence ID" value="EJX06436.1"/>
    <property type="molecule type" value="Genomic_DNA"/>
</dbReference>
<sequence length="575" mass="64337">MNKIITFFSRLLGGTSAPEQPVPSVSAQEVSLRFLAELQQCCAALPKGRAEVVFADHEFHICMQWQEGATELPQSDSPKALAFWINGENTDVDYQEMDWPSVEENGLQTADNEGNMLKGDEVVKAKAAETVAPADASVASAVTTHVQPDGDSAPAAAQESLRPASEKYVSVQTAEKEEVTLKDENEKPTLHQRALDRLATFMATHYAFRYNILHSCTEYVKLENGQAVGDYAPVDFLVLNSISMRVIRAGISCNDHDVKRYVASADIPQYHPFQDYLNHLPAWDGIDRVTPLARRVASTELWISGFHKWMLAMTAQWIGMRSGGNRANSVAPILVSSSQGMGKSTFCRLLLPAELQSFYTDQFNMESGAAFEHRLSAFGLVNLDEFDRLSNKRMAQLKSIMQMVDLDYRPAYSRNSIHVPRIASFIGTSNRHDLITDVTGSRRFLCVEVEEEIDCITPIAYEQLYAQLKQELADGERFWFTKEDEHAIQANNQPFCAVSPAEELLRDCLVFADSKVEGFNFYSATTLYALLKKRYGCVLRDSSPSAFSQLLPNIGTRVHTQFGNGYWVKFVGEWI</sequence>
<dbReference type="Pfam" id="PF12990">
    <property type="entry name" value="DUF3874"/>
    <property type="match status" value="1"/>
</dbReference>
<keyword evidence="3" id="KW-0547">Nucleotide-binding</keyword>
<keyword evidence="3" id="KW-0067">ATP-binding</keyword>